<keyword evidence="1" id="KW-1133">Transmembrane helix</keyword>
<feature type="transmembrane region" description="Helical" evidence="1">
    <location>
        <begin position="55"/>
        <end position="72"/>
    </location>
</feature>
<dbReference type="EMBL" id="MPTC01000001">
    <property type="protein sequence ID" value="OMD44340.1"/>
    <property type="molecule type" value="Genomic_DNA"/>
</dbReference>
<feature type="transmembrane region" description="Helical" evidence="1">
    <location>
        <begin position="174"/>
        <end position="201"/>
    </location>
</feature>
<feature type="transmembrane region" description="Helical" evidence="1">
    <location>
        <begin position="207"/>
        <end position="229"/>
    </location>
</feature>
<feature type="transmembrane region" description="Helical" evidence="1">
    <location>
        <begin position="140"/>
        <end position="162"/>
    </location>
</feature>
<evidence type="ECO:0000256" key="1">
    <source>
        <dbReference type="SAM" id="Phobius"/>
    </source>
</evidence>
<gene>
    <name evidence="2" type="ORF">BSK52_02085</name>
</gene>
<evidence type="ECO:0000313" key="3">
    <source>
        <dbReference type="Proteomes" id="UP000187439"/>
    </source>
</evidence>
<keyword evidence="1" id="KW-0812">Transmembrane</keyword>
<dbReference type="AlphaFoldDB" id="A0A1R0YAD6"/>
<dbReference type="Proteomes" id="UP000187439">
    <property type="component" value="Unassembled WGS sequence"/>
</dbReference>
<evidence type="ECO:0008006" key="4">
    <source>
        <dbReference type="Google" id="ProtNLM"/>
    </source>
</evidence>
<sequence length="242" mass="27314">MRTIKDSWFIVCSDFRGDKLKVLGTFLTTIIFMGYLAGMTSLVTNDVLADQDRTMIADFLLLSLMPLLGVTFSRRSMKYWSEDSYTRMLAYLRSLPIPLNVVLTRRKFQAIGSFTVNGVLFFGIVYMLGENYRKEMALPAFIAFAITWIGVGLIVSGLYIFIEYLFSGKAYLGLTVLIVVISWGISFLVLLGGGNLFLYSISVSKEWGLLSPIMWGTLLLGTISVQLFSKWTIHRLKSRDLV</sequence>
<organism evidence="2 3">
    <name type="scientific">Paenibacillus odorifer</name>
    <dbReference type="NCBI Taxonomy" id="189426"/>
    <lineage>
        <taxon>Bacteria</taxon>
        <taxon>Bacillati</taxon>
        <taxon>Bacillota</taxon>
        <taxon>Bacilli</taxon>
        <taxon>Bacillales</taxon>
        <taxon>Paenibacillaceae</taxon>
        <taxon>Paenibacillus</taxon>
    </lineage>
</organism>
<proteinExistence type="predicted"/>
<accession>A0A1R0YAD6</accession>
<protein>
    <recommendedName>
        <fullName evidence="4">ABC transporter permease</fullName>
    </recommendedName>
</protein>
<dbReference type="OrthoDB" id="2678055at2"/>
<evidence type="ECO:0000313" key="2">
    <source>
        <dbReference type="EMBL" id="OMD44340.1"/>
    </source>
</evidence>
<comment type="caution">
    <text evidence="2">The sequence shown here is derived from an EMBL/GenBank/DDBJ whole genome shotgun (WGS) entry which is preliminary data.</text>
</comment>
<reference evidence="2 3" key="1">
    <citation type="submission" date="2016-10" db="EMBL/GenBank/DDBJ databases">
        <title>Paenibacillus species isolates.</title>
        <authorList>
            <person name="Beno S.M."/>
        </authorList>
    </citation>
    <scope>NUCLEOTIDE SEQUENCE [LARGE SCALE GENOMIC DNA]</scope>
    <source>
        <strain evidence="2 3">FSL H7-0710</strain>
    </source>
</reference>
<feature type="transmembrane region" description="Helical" evidence="1">
    <location>
        <begin position="108"/>
        <end position="128"/>
    </location>
</feature>
<dbReference type="RefSeq" id="WP_042123814.1">
    <property type="nucleotide sequence ID" value="NZ_MPTC01000001.1"/>
</dbReference>
<keyword evidence="1" id="KW-0472">Membrane</keyword>
<name>A0A1R0YAD6_9BACL</name>
<feature type="transmembrane region" description="Helical" evidence="1">
    <location>
        <begin position="20"/>
        <end position="43"/>
    </location>
</feature>